<dbReference type="Proteomes" id="UP000002255">
    <property type="component" value="Chromosome"/>
</dbReference>
<dbReference type="NCBIfam" id="TIGR03025">
    <property type="entry name" value="EPS_sugtrans"/>
    <property type="match status" value="1"/>
</dbReference>
<dbReference type="eggNOG" id="COG2148">
    <property type="taxonomic scope" value="Bacteria"/>
</dbReference>
<organism evidence="10 11">
    <name type="scientific">Xylanimonas cellulosilytica (strain DSM 15894 / JCM 12276 / CECT 5975 / KCTC 9989 / LMG 20990 / NBRC 107835 / XIL07)</name>
    <dbReference type="NCBI Taxonomy" id="446471"/>
    <lineage>
        <taxon>Bacteria</taxon>
        <taxon>Bacillati</taxon>
        <taxon>Actinomycetota</taxon>
        <taxon>Actinomycetes</taxon>
        <taxon>Micrococcales</taxon>
        <taxon>Promicromonosporaceae</taxon>
        <taxon>Xylanimonas</taxon>
    </lineage>
</organism>
<dbReference type="Pfam" id="PF02397">
    <property type="entry name" value="Bac_transf"/>
    <property type="match status" value="1"/>
</dbReference>
<feature type="transmembrane region" description="Helical" evidence="8">
    <location>
        <begin position="79"/>
        <end position="99"/>
    </location>
</feature>
<feature type="transmembrane region" description="Helical" evidence="8">
    <location>
        <begin position="138"/>
        <end position="158"/>
    </location>
</feature>
<dbReference type="EMBL" id="CP001821">
    <property type="protein sequence ID" value="ACZ31914.1"/>
    <property type="molecule type" value="Genomic_DNA"/>
</dbReference>
<dbReference type="HOGENOM" id="CLU_024920_3_3_11"/>
<reference evidence="10 11" key="2">
    <citation type="journal article" date="2010" name="Stand. Genomic Sci.">
        <title>Complete genome sequence of Xylanimonas cellulosilytica type strain (XIL07).</title>
        <authorList>
            <person name="Foster B."/>
            <person name="Pukall R."/>
            <person name="Abt B."/>
            <person name="Nolan M."/>
            <person name="Glavina Del Rio T."/>
            <person name="Chen F."/>
            <person name="Lucas S."/>
            <person name="Tice H."/>
            <person name="Pitluck S."/>
            <person name="Cheng J.-F."/>
            <person name="Chertkov O."/>
            <person name="Brettin T."/>
            <person name="Han C."/>
            <person name="Detter J.C."/>
            <person name="Bruce D."/>
            <person name="Goodwin L."/>
            <person name="Ivanova N."/>
            <person name="Mavromatis K."/>
            <person name="Pati A."/>
            <person name="Mikhailova N."/>
            <person name="Chen A."/>
            <person name="Palaniappan K."/>
            <person name="Land M."/>
            <person name="Hauser L."/>
            <person name="Chang Y.-J."/>
            <person name="Jeffries C.D."/>
            <person name="Chain P."/>
            <person name="Rohde M."/>
            <person name="Goeker M."/>
            <person name="Bristow J."/>
            <person name="Eisen J.A."/>
            <person name="Markowitz V."/>
            <person name="Hugenholtz P."/>
            <person name="Kyrpides N.C."/>
            <person name="Klenk H.-P."/>
            <person name="Lapidus A."/>
        </authorList>
    </citation>
    <scope>NUCLEOTIDE SEQUENCE [LARGE SCALE GENOMIC DNA]</scope>
    <source>
        <strain evidence="11">DSM 15894 / CECT 5975 / LMG 20990 / XIL07</strain>
    </source>
</reference>
<keyword evidence="6 8" id="KW-0472">Membrane</keyword>
<evidence type="ECO:0000256" key="7">
    <source>
        <dbReference type="SAM" id="MobiDB-lite"/>
    </source>
</evidence>
<dbReference type="OrthoDB" id="9808602at2"/>
<proteinExistence type="inferred from homology"/>
<dbReference type="KEGG" id="xce:Xcel_2906"/>
<dbReference type="STRING" id="446471.Xcel_2906"/>
<dbReference type="Gene3D" id="3.40.50.720">
    <property type="entry name" value="NAD(P)-binding Rossmann-like Domain"/>
    <property type="match status" value="1"/>
</dbReference>
<evidence type="ECO:0000256" key="3">
    <source>
        <dbReference type="ARBA" id="ARBA00022679"/>
    </source>
</evidence>
<keyword evidence="4 8" id="KW-0812">Transmembrane</keyword>
<dbReference type="GO" id="GO:0047360">
    <property type="term" value="F:undecaprenyl-phosphate galactose phosphotransferase activity"/>
    <property type="evidence" value="ECO:0007669"/>
    <property type="project" value="UniProtKB-EC"/>
</dbReference>
<keyword evidence="3 10" id="KW-0808">Transferase</keyword>
<dbReference type="Pfam" id="PF13727">
    <property type="entry name" value="CoA_binding_3"/>
    <property type="match status" value="1"/>
</dbReference>
<accession>D1BZ17</accession>
<gene>
    <name evidence="10" type="ordered locus">Xcel_2906</name>
</gene>
<feature type="domain" description="Bacterial sugar transferase" evidence="9">
    <location>
        <begin position="317"/>
        <end position="502"/>
    </location>
</feature>
<keyword evidence="5 8" id="KW-1133">Transmembrane helix</keyword>
<dbReference type="InterPro" id="IPR017475">
    <property type="entry name" value="EPS_sugar_tfrase"/>
</dbReference>
<reference evidence="11" key="1">
    <citation type="submission" date="2009-11" db="EMBL/GenBank/DDBJ databases">
        <title>The complete chromosome of Xylanimonas cellulosilytica DSM 15894.</title>
        <authorList>
            <consortium name="US DOE Joint Genome Institute (JGI-PGF)"/>
            <person name="Lucas S."/>
            <person name="Copeland A."/>
            <person name="Lapidus A."/>
            <person name="Glavina del Rio T."/>
            <person name="Dalin E."/>
            <person name="Tice H."/>
            <person name="Bruce D."/>
            <person name="Goodwin L."/>
            <person name="Pitluck S."/>
            <person name="Kyrpides N."/>
            <person name="Mavromatis K."/>
            <person name="Ivanova N."/>
            <person name="Mikhailova N."/>
            <person name="Foster B."/>
            <person name="Clum A."/>
            <person name="Brettin T."/>
            <person name="Detter J.C."/>
            <person name="Han C."/>
            <person name="Larimer F."/>
            <person name="Land M."/>
            <person name="Hauser L."/>
            <person name="Markowitz V."/>
            <person name="Cheng J.F."/>
            <person name="Hugenholtz P."/>
            <person name="Woyke T."/>
            <person name="Wu D."/>
            <person name="Gehrich-Schroeter G."/>
            <person name="Schneider S."/>
            <person name="Pukall S.R."/>
            <person name="Klenk H.P."/>
            <person name="Eisen J.A."/>
        </authorList>
    </citation>
    <scope>NUCLEOTIDE SEQUENCE [LARGE SCALE GENOMIC DNA]</scope>
    <source>
        <strain evidence="11">DSM 15894 / CECT 5975 / LMG 20990 / XIL07</strain>
    </source>
</reference>
<dbReference type="AlphaFoldDB" id="D1BZ17"/>
<dbReference type="InterPro" id="IPR003362">
    <property type="entry name" value="Bact_transf"/>
</dbReference>
<comment type="similarity">
    <text evidence="2">Belongs to the bacterial sugar transferase family.</text>
</comment>
<evidence type="ECO:0000259" key="9">
    <source>
        <dbReference type="Pfam" id="PF02397"/>
    </source>
</evidence>
<protein>
    <submittedName>
        <fullName evidence="10">Exopolysaccharide biosynthesis polyprenyl glycosylphosphotransferase</fullName>
        <ecNumber evidence="10">2.7.8.6</ecNumber>
    </submittedName>
</protein>
<feature type="region of interest" description="Disordered" evidence="7">
    <location>
        <begin position="1"/>
        <end position="29"/>
    </location>
</feature>
<feature type="transmembrane region" description="Helical" evidence="8">
    <location>
        <begin position="322"/>
        <end position="343"/>
    </location>
</feature>
<evidence type="ECO:0000256" key="8">
    <source>
        <dbReference type="SAM" id="Phobius"/>
    </source>
</evidence>
<dbReference type="EC" id="2.7.8.6" evidence="10"/>
<comment type="subcellular location">
    <subcellularLocation>
        <location evidence="1">Membrane</location>
        <topology evidence="1">Multi-pass membrane protein</topology>
    </subcellularLocation>
</comment>
<name>D1BZ17_XYLCX</name>
<evidence type="ECO:0000256" key="2">
    <source>
        <dbReference type="ARBA" id="ARBA00006464"/>
    </source>
</evidence>
<feature type="compositionally biased region" description="Basic and acidic residues" evidence="7">
    <location>
        <begin position="1"/>
        <end position="11"/>
    </location>
</feature>
<keyword evidence="11" id="KW-1185">Reference proteome</keyword>
<evidence type="ECO:0000256" key="5">
    <source>
        <dbReference type="ARBA" id="ARBA00022989"/>
    </source>
</evidence>
<evidence type="ECO:0000313" key="11">
    <source>
        <dbReference type="Proteomes" id="UP000002255"/>
    </source>
</evidence>
<sequence>MTADLLDRSVETDTAPEPQKARSATARPSAREWHRSVRMRVALTDALTVYMAVFAAFWIRFGIGELGVLDDVVVRDHVAITSLVLIVVWLAALWLSDSLDLKLMGAGSQEYARVSNVTIAVFGGAAIAAYLLRWDLGRAYVAIALPLGLILVNLGRYTMRRLLVAERRVGHHLSRAIAVGYPETVEHLIEELRRAPQAGIEIVAACTTSSPVVEPHSIAQNTTPHITGVPIVGDVTAAATYAATHAIDTVVVTSSDEITPRVLKRLAWDLEPHGADLVVAPGLTDIASPRIHMRPMPGMPLMHVEAPGYSGPQQRIKRGFDIVGSALLILLFSLPLAVTALAIKLTSPGPVLFKQTRVGVAGEPFQVFKFRSMVVDAEARLQEVLGDGASIYYKPKNDPRITPIGAFIRRFSIDELPQLLNVLIGSMSLVGPRPLTPHGQDIAQREIGRRLLVKPGMTGLWQVSGRNNLSLEQSMRLDLYYVENWSMAEDFIILLRTMKAVVARDGAY</sequence>
<dbReference type="PANTHER" id="PTHR30576:SF10">
    <property type="entry name" value="SLL5057 PROTEIN"/>
    <property type="match status" value="1"/>
</dbReference>
<feature type="transmembrane region" description="Helical" evidence="8">
    <location>
        <begin position="111"/>
        <end position="132"/>
    </location>
</feature>
<dbReference type="PANTHER" id="PTHR30576">
    <property type="entry name" value="COLANIC BIOSYNTHESIS UDP-GLUCOSE LIPID CARRIER TRANSFERASE"/>
    <property type="match status" value="1"/>
</dbReference>
<evidence type="ECO:0000256" key="1">
    <source>
        <dbReference type="ARBA" id="ARBA00004141"/>
    </source>
</evidence>
<dbReference type="GO" id="GO:0016020">
    <property type="term" value="C:membrane"/>
    <property type="evidence" value="ECO:0007669"/>
    <property type="project" value="UniProtKB-SubCell"/>
</dbReference>
<evidence type="ECO:0000313" key="10">
    <source>
        <dbReference type="EMBL" id="ACZ31914.1"/>
    </source>
</evidence>
<evidence type="ECO:0000256" key="4">
    <source>
        <dbReference type="ARBA" id="ARBA00022692"/>
    </source>
</evidence>
<evidence type="ECO:0000256" key="6">
    <source>
        <dbReference type="ARBA" id="ARBA00023136"/>
    </source>
</evidence>
<feature type="transmembrane region" description="Helical" evidence="8">
    <location>
        <begin position="41"/>
        <end position="59"/>
    </location>
</feature>